<gene>
    <name evidence="4" type="ORF">NQ314_020301</name>
</gene>
<feature type="domain" description="DUF4042" evidence="3">
    <location>
        <begin position="344"/>
        <end position="419"/>
    </location>
</feature>
<dbReference type="Pfam" id="PF13251">
    <property type="entry name" value="DUF4042"/>
    <property type="match status" value="2"/>
</dbReference>
<dbReference type="Gene3D" id="1.25.10.10">
    <property type="entry name" value="Leucine-rich Repeat Variant"/>
    <property type="match status" value="1"/>
</dbReference>
<reference evidence="4" key="1">
    <citation type="journal article" date="2023" name="Insect Mol. Biol.">
        <title>Genome sequencing provides insights into the evolution of gene families encoding plant cell wall-degrading enzymes in longhorned beetles.</title>
        <authorList>
            <person name="Shin N.R."/>
            <person name="Okamura Y."/>
            <person name="Kirsch R."/>
            <person name="Pauchet Y."/>
        </authorList>
    </citation>
    <scope>NUCLEOTIDE SEQUENCE</scope>
    <source>
        <strain evidence="4">RBIC_L_NR</strain>
    </source>
</reference>
<dbReference type="PANTHER" id="PTHR13366:SF0">
    <property type="entry name" value="HEAT REPEAT-CONTAINING PROTEIN 6"/>
    <property type="match status" value="1"/>
</dbReference>
<evidence type="ECO:0000313" key="4">
    <source>
        <dbReference type="EMBL" id="KAJ8927250.1"/>
    </source>
</evidence>
<dbReference type="AlphaFoldDB" id="A0AAV8WKG9"/>
<accession>A0AAV8WKG9</accession>
<dbReference type="PANTHER" id="PTHR13366">
    <property type="entry name" value="MALARIA ANTIGEN-RELATED"/>
    <property type="match status" value="1"/>
</dbReference>
<keyword evidence="5" id="KW-1185">Reference proteome</keyword>
<dbReference type="EMBL" id="JANEYF010005704">
    <property type="protein sequence ID" value="KAJ8927250.1"/>
    <property type="molecule type" value="Genomic_DNA"/>
</dbReference>
<organism evidence="4 5">
    <name type="scientific">Rhamnusium bicolor</name>
    <dbReference type="NCBI Taxonomy" id="1586634"/>
    <lineage>
        <taxon>Eukaryota</taxon>
        <taxon>Metazoa</taxon>
        <taxon>Ecdysozoa</taxon>
        <taxon>Arthropoda</taxon>
        <taxon>Hexapoda</taxon>
        <taxon>Insecta</taxon>
        <taxon>Pterygota</taxon>
        <taxon>Neoptera</taxon>
        <taxon>Endopterygota</taxon>
        <taxon>Coleoptera</taxon>
        <taxon>Polyphaga</taxon>
        <taxon>Cucujiformia</taxon>
        <taxon>Chrysomeloidea</taxon>
        <taxon>Cerambycidae</taxon>
        <taxon>Lepturinae</taxon>
        <taxon>Rhagiini</taxon>
        <taxon>Rhamnusium</taxon>
    </lineage>
</organism>
<dbReference type="SUPFAM" id="SSF48371">
    <property type="entry name" value="ARM repeat"/>
    <property type="match status" value="2"/>
</dbReference>
<evidence type="ECO:0000256" key="1">
    <source>
        <dbReference type="ARBA" id="ARBA00015263"/>
    </source>
</evidence>
<evidence type="ECO:0000256" key="2">
    <source>
        <dbReference type="SAM" id="Coils"/>
    </source>
</evidence>
<dbReference type="InterPro" id="IPR052107">
    <property type="entry name" value="HEAT6"/>
</dbReference>
<feature type="coiled-coil region" evidence="2">
    <location>
        <begin position="417"/>
        <end position="446"/>
    </location>
</feature>
<comment type="caution">
    <text evidence="4">The sequence shown here is derived from an EMBL/GenBank/DDBJ whole genome shotgun (WGS) entry which is preliminary data.</text>
</comment>
<dbReference type="InterPro" id="IPR016024">
    <property type="entry name" value="ARM-type_fold"/>
</dbReference>
<proteinExistence type="predicted"/>
<evidence type="ECO:0000259" key="3">
    <source>
        <dbReference type="Pfam" id="PF13251"/>
    </source>
</evidence>
<dbReference type="Proteomes" id="UP001162156">
    <property type="component" value="Unassembled WGS sequence"/>
</dbReference>
<dbReference type="InterPro" id="IPR025283">
    <property type="entry name" value="DUF4042"/>
</dbReference>
<keyword evidence="2" id="KW-0175">Coiled coil</keyword>
<dbReference type="InterPro" id="IPR011989">
    <property type="entry name" value="ARM-like"/>
</dbReference>
<feature type="domain" description="DUF4042" evidence="3">
    <location>
        <begin position="266"/>
        <end position="343"/>
    </location>
</feature>
<protein>
    <recommendedName>
        <fullName evidence="1">HEAT repeat-containing protein 6</fullName>
    </recommendedName>
</protein>
<sequence>MPADDTHQLQEFVTQFPHKIVNVEKAVLLVNQCCNFIPTDDKVLVQKCSQLLWNLVSRQNIVVEGRTLTVSVQWCLNGLKIKDKTVILDILQALDALLRSNVNNIPLLINNVTKEIKFLLGNGKEKRSPEIILLALQCLEACTTVPNDYKSQNRDDLFAQFDLCAEIFMFHLSSKTDSYDDVIHKKLTKQRKHRSSPANKKDSRNTEEFIFDSKSTGYTPAMVSLEYNSDSGTICTGAGGRLKTSDSDFSDSETGKAANIGQIQGRIRQAALNLFCNVVKQTEKSIMFSYWSSFIPEGPTPGQHNLITCILKDSSARGRMAALNVLLQLLTTSKLYLSQAESRGLSLALNEMSVPVLTQVLKCFAALVQATPYHRMSQGIITKVVRNVKRFIYYKDASVQVTALIVLGCTLASEPVISETKEAMIKLKQSHDNEEKEQKLKKEENSFNDNFDFAEFSESDEEENIEYITVPWLLKKCLNNLGVSFLETVQHISNEDTRDLVPIDQCLLFWQTLLNGSLMELLQCEQHPILRAVGCDCLGSIGSHIFEQLPDPGFVVDTAESIYRTLKDDNLMVRVKASWSLGNLSDALVLNSKSGETFEEIPEALILKLLQASISGATDNDKIKMNAVRAIGNLLQLITPQLIRKAMFVEVAEQAFSALVKNCTTGSNMKVRWNACYALGNAMKNSALYQEYTNNASYLNQIWQVCLALGHLTTLLEKDDLLQLEDTIHLYCDTFKTHTHKVLERLVPEKSTALFSASYTLSTLYKQADLNLKQKKRCTTLNRHLQA</sequence>
<name>A0AAV8WKG9_9CUCU</name>
<evidence type="ECO:0000313" key="5">
    <source>
        <dbReference type="Proteomes" id="UP001162156"/>
    </source>
</evidence>